<dbReference type="GO" id="GO:0050152">
    <property type="term" value="F:omega-amidase activity"/>
    <property type="evidence" value="ECO:0007669"/>
    <property type="project" value="UniProtKB-EC"/>
</dbReference>
<evidence type="ECO:0000259" key="5">
    <source>
        <dbReference type="PROSITE" id="PS50263"/>
    </source>
</evidence>
<accession>T1GSV3</accession>
<dbReference type="PROSITE" id="PS50263">
    <property type="entry name" value="CN_HYDROLASE"/>
    <property type="match status" value="1"/>
</dbReference>
<evidence type="ECO:0000313" key="6">
    <source>
        <dbReference type="EnsemblMetazoa" id="MESCA006765-PA"/>
    </source>
</evidence>
<sequence>MARLYRNAGCEMLVYPAAFNMTTGPLHWELLQRSRANDNQLFVVTISPARDETADYIAWGHSMIVDPWAKVVKSAKENEEILVHDIDFSLVKQVREQIPVFVQRRTDLYKLKSCKTLDFGFIKSLRF</sequence>
<dbReference type="InterPro" id="IPR036526">
    <property type="entry name" value="C-N_Hydrolase_sf"/>
</dbReference>
<dbReference type="InterPro" id="IPR003010">
    <property type="entry name" value="C-N_Hydrolase"/>
</dbReference>
<dbReference type="EC" id="3.5.1.3" evidence="2"/>
<organism evidence="6 7">
    <name type="scientific">Megaselia scalaris</name>
    <name type="common">Humpbacked fly</name>
    <name type="synonym">Phora scalaris</name>
    <dbReference type="NCBI Taxonomy" id="36166"/>
    <lineage>
        <taxon>Eukaryota</taxon>
        <taxon>Metazoa</taxon>
        <taxon>Ecdysozoa</taxon>
        <taxon>Arthropoda</taxon>
        <taxon>Hexapoda</taxon>
        <taxon>Insecta</taxon>
        <taxon>Pterygota</taxon>
        <taxon>Neoptera</taxon>
        <taxon>Endopterygota</taxon>
        <taxon>Diptera</taxon>
        <taxon>Brachycera</taxon>
        <taxon>Muscomorpha</taxon>
        <taxon>Platypezoidea</taxon>
        <taxon>Phoridae</taxon>
        <taxon>Megaseliini</taxon>
        <taxon>Megaselia</taxon>
    </lineage>
</organism>
<evidence type="ECO:0000256" key="4">
    <source>
        <dbReference type="ARBA" id="ARBA00048745"/>
    </source>
</evidence>
<reference evidence="6" key="2">
    <citation type="submission" date="2015-06" db="UniProtKB">
        <authorList>
            <consortium name="EnsemblMetazoa"/>
        </authorList>
    </citation>
    <scope>IDENTIFICATION</scope>
</reference>
<evidence type="ECO:0000256" key="2">
    <source>
        <dbReference type="ARBA" id="ARBA00039118"/>
    </source>
</evidence>
<evidence type="ECO:0000256" key="1">
    <source>
        <dbReference type="ARBA" id="ARBA00036637"/>
    </source>
</evidence>
<dbReference type="AlphaFoldDB" id="T1GSV3"/>
<evidence type="ECO:0000256" key="3">
    <source>
        <dbReference type="ARBA" id="ARBA00041576"/>
    </source>
</evidence>
<dbReference type="Proteomes" id="UP000015102">
    <property type="component" value="Unassembled WGS sequence"/>
</dbReference>
<dbReference type="GO" id="GO:0006541">
    <property type="term" value="P:glutamine metabolic process"/>
    <property type="evidence" value="ECO:0007669"/>
    <property type="project" value="TreeGrafter"/>
</dbReference>
<name>T1GSV3_MEGSC</name>
<comment type="catalytic activity">
    <reaction evidence="1">
        <text>2-oxoglutaramate + H2O = 2-oxoglutarate + NH4(+)</text>
        <dbReference type="Rhea" id="RHEA:32963"/>
        <dbReference type="ChEBI" id="CHEBI:15377"/>
        <dbReference type="ChEBI" id="CHEBI:16769"/>
        <dbReference type="ChEBI" id="CHEBI:16810"/>
        <dbReference type="ChEBI" id="CHEBI:28938"/>
        <dbReference type="EC" id="3.5.1.3"/>
    </reaction>
    <physiologicalReaction direction="left-to-right" evidence="1">
        <dbReference type="Rhea" id="RHEA:32964"/>
    </physiologicalReaction>
</comment>
<dbReference type="EMBL" id="CAQQ02006324">
    <property type="status" value="NOT_ANNOTATED_CDS"/>
    <property type="molecule type" value="Genomic_DNA"/>
</dbReference>
<dbReference type="EnsemblMetazoa" id="MESCA006765-RA">
    <property type="protein sequence ID" value="MESCA006765-PA"/>
    <property type="gene ID" value="MESCA006765"/>
</dbReference>
<dbReference type="SUPFAM" id="SSF56317">
    <property type="entry name" value="Carbon-nitrogen hydrolase"/>
    <property type="match status" value="1"/>
</dbReference>
<dbReference type="PANTHER" id="PTHR23088">
    <property type="entry name" value="NITRILASE-RELATED"/>
    <property type="match status" value="1"/>
</dbReference>
<reference evidence="7" key="1">
    <citation type="submission" date="2013-02" db="EMBL/GenBank/DDBJ databases">
        <authorList>
            <person name="Hughes D."/>
        </authorList>
    </citation>
    <scope>NUCLEOTIDE SEQUENCE</scope>
    <source>
        <strain>Durham</strain>
        <strain evidence="7">NC isolate 2 -- Noor lab</strain>
    </source>
</reference>
<keyword evidence="7" id="KW-1185">Reference proteome</keyword>
<dbReference type="Pfam" id="PF00795">
    <property type="entry name" value="CN_hydrolase"/>
    <property type="match status" value="1"/>
</dbReference>
<dbReference type="OMA" id="NAGCEML"/>
<dbReference type="GO" id="GO:0006528">
    <property type="term" value="P:asparagine metabolic process"/>
    <property type="evidence" value="ECO:0007669"/>
    <property type="project" value="TreeGrafter"/>
</dbReference>
<protein>
    <recommendedName>
        <fullName evidence="2">omega-amidase</fullName>
        <ecNumber evidence="2">3.5.1.3</ecNumber>
    </recommendedName>
    <alternativeName>
        <fullName evidence="3">Nitrilase homolog 2</fullName>
    </alternativeName>
</protein>
<evidence type="ECO:0000313" key="7">
    <source>
        <dbReference type="Proteomes" id="UP000015102"/>
    </source>
</evidence>
<dbReference type="GO" id="GO:0005739">
    <property type="term" value="C:mitochondrion"/>
    <property type="evidence" value="ECO:0007669"/>
    <property type="project" value="TreeGrafter"/>
</dbReference>
<dbReference type="Gene3D" id="3.60.110.10">
    <property type="entry name" value="Carbon-nitrogen hydrolase"/>
    <property type="match status" value="1"/>
</dbReference>
<dbReference type="HOGENOM" id="CLU_030130_11_2_1"/>
<proteinExistence type="predicted"/>
<dbReference type="STRING" id="36166.T1GSV3"/>
<dbReference type="PANTHER" id="PTHR23088:SF30">
    <property type="entry name" value="OMEGA-AMIDASE NIT2"/>
    <property type="match status" value="1"/>
</dbReference>
<comment type="catalytic activity">
    <reaction evidence="4">
        <text>2-oxosuccinamate + H2O = oxaloacetate + NH4(+)</text>
        <dbReference type="Rhea" id="RHEA:59412"/>
        <dbReference type="ChEBI" id="CHEBI:15377"/>
        <dbReference type="ChEBI" id="CHEBI:16452"/>
        <dbReference type="ChEBI" id="CHEBI:28938"/>
        <dbReference type="ChEBI" id="CHEBI:57735"/>
        <dbReference type="EC" id="3.5.1.3"/>
    </reaction>
    <physiologicalReaction direction="left-to-right" evidence="4">
        <dbReference type="Rhea" id="RHEA:59413"/>
    </physiologicalReaction>
</comment>
<dbReference type="GO" id="GO:0006107">
    <property type="term" value="P:oxaloacetate metabolic process"/>
    <property type="evidence" value="ECO:0007669"/>
    <property type="project" value="TreeGrafter"/>
</dbReference>
<feature type="domain" description="CN hydrolase" evidence="5">
    <location>
        <begin position="1"/>
        <end position="88"/>
    </location>
</feature>